<dbReference type="EMBL" id="FNCI01000006">
    <property type="protein sequence ID" value="SDG19424.1"/>
    <property type="molecule type" value="Genomic_DNA"/>
</dbReference>
<name>A0A1G7S902_9GAMM</name>
<keyword evidence="2" id="KW-1185">Reference proteome</keyword>
<dbReference type="Gene3D" id="3.30.310.50">
    <property type="entry name" value="Alpha-D-phosphohexomutase, C-terminal domain"/>
    <property type="match status" value="1"/>
</dbReference>
<sequence>MLKTHALIVTASPSLHMKKLCRHFSHKLEVSFDDHQGEIHFPMGLTRLEVRDQTLVLEGQADDEAQLERLQQVTADHLLRFARKEPLTIDWQPGAPAAHSTAGDA</sequence>
<protein>
    <recommendedName>
        <fullName evidence="3">DUF2218 domain-containing protein</fullName>
    </recommendedName>
</protein>
<dbReference type="OrthoDB" id="9806511at2"/>
<dbReference type="PIRSF" id="PIRSF028291">
    <property type="entry name" value="UCP028291"/>
    <property type="match status" value="1"/>
</dbReference>
<evidence type="ECO:0008006" key="3">
    <source>
        <dbReference type="Google" id="ProtNLM"/>
    </source>
</evidence>
<dbReference type="AlphaFoldDB" id="A0A1G7S902"/>
<proteinExistence type="predicted"/>
<dbReference type="Proteomes" id="UP000198641">
    <property type="component" value="Unassembled WGS sequence"/>
</dbReference>
<dbReference type="STRING" id="284577.SAMN05216571_10626"/>
<reference evidence="1 2" key="1">
    <citation type="submission" date="2016-10" db="EMBL/GenBank/DDBJ databases">
        <authorList>
            <person name="de Groot N.N."/>
        </authorList>
    </citation>
    <scope>NUCLEOTIDE SEQUENCE [LARGE SCALE GENOMIC DNA]</scope>
    <source>
        <strain evidence="1 2">BH539</strain>
    </source>
</reference>
<gene>
    <name evidence="1" type="ORF">SAMN05216571_10626</name>
</gene>
<accession>A0A1G7S902</accession>
<evidence type="ECO:0000313" key="2">
    <source>
        <dbReference type="Proteomes" id="UP000198641"/>
    </source>
</evidence>
<evidence type="ECO:0000313" key="1">
    <source>
        <dbReference type="EMBL" id="SDG19424.1"/>
    </source>
</evidence>
<dbReference type="Pfam" id="PF09981">
    <property type="entry name" value="DUF2218"/>
    <property type="match status" value="1"/>
</dbReference>
<dbReference type="RefSeq" id="WP_092525499.1">
    <property type="nucleotide sequence ID" value="NZ_FNCI01000006.1"/>
</dbReference>
<dbReference type="InterPro" id="IPR014543">
    <property type="entry name" value="UCP028291"/>
</dbReference>
<organism evidence="1 2">
    <name type="scientific">Onishia taeanensis</name>
    <dbReference type="NCBI Taxonomy" id="284577"/>
    <lineage>
        <taxon>Bacteria</taxon>
        <taxon>Pseudomonadati</taxon>
        <taxon>Pseudomonadota</taxon>
        <taxon>Gammaproteobacteria</taxon>
        <taxon>Oceanospirillales</taxon>
        <taxon>Halomonadaceae</taxon>
        <taxon>Onishia</taxon>
    </lineage>
</organism>